<sequence>MISDDILTGQLAAPPRHDPVTSARAAAERLAERRRASAALLERARTLIDSSHARCMAPLRQHCTHGTAGR</sequence>
<evidence type="ECO:0000313" key="2">
    <source>
        <dbReference type="EMBL" id="GIG43954.1"/>
    </source>
</evidence>
<dbReference type="RefSeq" id="WP_203845803.1">
    <property type="nucleotide sequence ID" value="NZ_BAAAVW010000006.1"/>
</dbReference>
<evidence type="ECO:0000313" key="3">
    <source>
        <dbReference type="Proteomes" id="UP000660611"/>
    </source>
</evidence>
<proteinExistence type="predicted"/>
<protein>
    <submittedName>
        <fullName evidence="2">Uncharacterized protein</fullName>
    </submittedName>
</protein>
<comment type="caution">
    <text evidence="2">The sequence shown here is derived from an EMBL/GenBank/DDBJ whole genome shotgun (WGS) entry which is preliminary data.</text>
</comment>
<dbReference type="Proteomes" id="UP000660611">
    <property type="component" value="Unassembled WGS sequence"/>
</dbReference>
<reference evidence="2" key="1">
    <citation type="submission" date="2021-01" db="EMBL/GenBank/DDBJ databases">
        <title>Whole genome shotgun sequence of Dactylosporangium siamense NBRC 106093.</title>
        <authorList>
            <person name="Komaki H."/>
            <person name="Tamura T."/>
        </authorList>
    </citation>
    <scope>NUCLEOTIDE SEQUENCE</scope>
    <source>
        <strain evidence="2">NBRC 106093</strain>
    </source>
</reference>
<dbReference type="EMBL" id="BONQ01000029">
    <property type="protein sequence ID" value="GIG43954.1"/>
    <property type="molecule type" value="Genomic_DNA"/>
</dbReference>
<organism evidence="2 3">
    <name type="scientific">Dactylosporangium siamense</name>
    <dbReference type="NCBI Taxonomy" id="685454"/>
    <lineage>
        <taxon>Bacteria</taxon>
        <taxon>Bacillati</taxon>
        <taxon>Actinomycetota</taxon>
        <taxon>Actinomycetes</taxon>
        <taxon>Micromonosporales</taxon>
        <taxon>Micromonosporaceae</taxon>
        <taxon>Dactylosporangium</taxon>
    </lineage>
</organism>
<keyword evidence="3" id="KW-1185">Reference proteome</keyword>
<accession>A0A919PHV6</accession>
<evidence type="ECO:0000256" key="1">
    <source>
        <dbReference type="SAM" id="MobiDB-lite"/>
    </source>
</evidence>
<name>A0A919PHV6_9ACTN</name>
<feature type="region of interest" description="Disordered" evidence="1">
    <location>
        <begin position="1"/>
        <end position="21"/>
    </location>
</feature>
<dbReference type="AlphaFoldDB" id="A0A919PHV6"/>
<gene>
    <name evidence="2" type="ORF">Dsi01nite_019950</name>
</gene>